<accession>A0ABR0JHQ6</accession>
<feature type="region of interest" description="Disordered" evidence="1">
    <location>
        <begin position="453"/>
        <end position="540"/>
    </location>
</feature>
<feature type="region of interest" description="Disordered" evidence="1">
    <location>
        <begin position="223"/>
        <end position="255"/>
    </location>
</feature>
<feature type="compositionally biased region" description="Polar residues" evidence="1">
    <location>
        <begin position="1333"/>
        <end position="1353"/>
    </location>
</feature>
<proteinExistence type="predicted"/>
<comment type="caution">
    <text evidence="3">The sequence shown here is derived from an EMBL/GenBank/DDBJ whole genome shotgun (WGS) entry which is preliminary data.</text>
</comment>
<dbReference type="SUPFAM" id="SSF50494">
    <property type="entry name" value="Trypsin-like serine proteases"/>
    <property type="match status" value="1"/>
</dbReference>
<feature type="domain" description="DUF8035" evidence="2">
    <location>
        <begin position="1027"/>
        <end position="1077"/>
    </location>
</feature>
<sequence length="1452" mass="162615">MAVLPTDTSAFNIAHAVTSGPMTSFHWSTEDVSKRLLYIDPKASFRIGLRAAWHPTYEFQIHVWDGFLLPKILNVFNKNLKQIYGSRRKQSDAEIKCYMTGLSSEWKESKPTIVASSTNPKVAQNIISVLRSNPIISRLDCGFDFYADPDPGDIIRSALDSEVYPSDFTSNTHSLCGTRILIAPDLGSGSSEWKHATLGGLLQIDNACYGITAAHVFSCGTATANDSTEGSESEHSDSSRTSSAQTKSPASLHSSSYLASGTTVYIDPAMYARTTDDNGRHKSLQDGDRPKLSAEYVLGELHGAGSQGSWLNASKDWALIKIPNPKFHLPNTVRFNGRTTACSSIATNVPNGQVVVASGFKGIYRTETAGRKRGVLLPGAPEMISLWTIDGSSSLGDCGSWVIDVTSGQVYGMLLASSKQQNCSYCLSMSEIFDSITSTLGVDTPTILNSGEDELGLGGLPRPTTADALASRQSPRALGDTPDQELPCGEQATRSQDKSNTEKPVMEQQVTTTAPETTKEHKKPPIVGEEDTTSTPVAYDPDDGTLLRAIKRGDSCYEIPTTKVDISVARKLGYDVWQGQSSTVLETYGKELVQESRAQRDKMYPPNASYESAAEDDAEGVSVSSASGSGEDVEERTGTARHEQPSGVRNSGLVSQARDEDGFFIDRVDPDKTGQPDPLQIEKATSMVERENRAQLEAAEQYLRHGKVSDKQAAEPTRPERQGVRGRLVNSKHNYLTRSQVLSKSGNDKETGRDSEEIIIRRDGHNDGGDYDRRMVRGSAQEQARDREQIVLRRNYGVIAKDGVEKIPKQNHQLGGRHEDFDDRYGDRSDNIERHDAIGARDQPRPSGAIVLRAREREEFEEMPRRRRRSPLPREEIIIRRDDTNERSYRPRHSYHEDDIIISEKARASRDSQNSMATDRTRDISVTRSEDFPRAATYDQILDPVRVDDTTEVIIQIRHRPDHAAKELNSIQINHSGAMRVEPGTNYRRLEAATPNVLSPEEQRLLHEEDDDRREQYPIRAIPQLPRKGTTKLPKRLIRVKALDALGYDYEEIDNNMILIKHALGRDDIDEVFSLSKGPLSGNAAETGRSVTGDFQHNKANRDLPLPHSAGTQHSLVLQSYRDLLEEYRMAEKRLFFKSQIQQVFLEGELPATSRVERIMKHFDEHLGHIVRDDVVEVLEEEILGESNTPGSEPRYTDFNESRNVNGETRLHNLIDELTKEVHQLRVQNHRANVEGAELPDKPREGANVRNVAFQEPYRPGRPLSPIIETAEEEFHQLIQLEQRYRASAIARGLSTKTISTIINKINYLPDDEGYYSWSWLSRKRQALQNLMEGSSTGTEQKEVSWSNPTTSHAFAGRDESYRSEETASPLKSGILRRQSRHGDRYVDEEIDSSRGPAPVREQRPEREMLREVIVRDEGRERPRSPPAYLREDYGRTTAGPIVIREREREHF</sequence>
<gene>
    <name evidence="3" type="ORF">LTR69_003716</name>
</gene>
<feature type="region of interest" description="Disordered" evidence="1">
    <location>
        <begin position="1333"/>
        <end position="1442"/>
    </location>
</feature>
<evidence type="ECO:0000313" key="3">
    <source>
        <dbReference type="EMBL" id="KAK5063949.1"/>
    </source>
</evidence>
<reference evidence="3 4" key="1">
    <citation type="submission" date="2023-08" db="EMBL/GenBank/DDBJ databases">
        <title>Black Yeasts Isolated from many extreme environments.</title>
        <authorList>
            <person name="Coleine C."/>
            <person name="Stajich J.E."/>
            <person name="Selbmann L."/>
        </authorList>
    </citation>
    <scope>NUCLEOTIDE SEQUENCE [LARGE SCALE GENOMIC DNA]</scope>
    <source>
        <strain evidence="3 4">CCFEE 6328</strain>
    </source>
</reference>
<dbReference type="Proteomes" id="UP001345691">
    <property type="component" value="Unassembled WGS sequence"/>
</dbReference>
<keyword evidence="4" id="KW-1185">Reference proteome</keyword>
<evidence type="ECO:0000259" key="2">
    <source>
        <dbReference type="Pfam" id="PF26118"/>
    </source>
</evidence>
<dbReference type="Pfam" id="PF26118">
    <property type="entry name" value="DUF8035"/>
    <property type="match status" value="1"/>
</dbReference>
<protein>
    <recommendedName>
        <fullName evidence="2">DUF8035 domain-containing protein</fullName>
    </recommendedName>
</protein>
<dbReference type="EMBL" id="JAVRRF010000006">
    <property type="protein sequence ID" value="KAK5063949.1"/>
    <property type="molecule type" value="Genomic_DNA"/>
</dbReference>
<evidence type="ECO:0000256" key="1">
    <source>
        <dbReference type="SAM" id="MobiDB-lite"/>
    </source>
</evidence>
<feature type="compositionally biased region" description="Polar residues" evidence="1">
    <location>
        <begin position="244"/>
        <end position="255"/>
    </location>
</feature>
<name>A0ABR0JHQ6_9EURO</name>
<dbReference type="InterPro" id="IPR058348">
    <property type="entry name" value="DUF8035"/>
</dbReference>
<organism evidence="3 4">
    <name type="scientific">Exophiala sideris</name>
    <dbReference type="NCBI Taxonomy" id="1016849"/>
    <lineage>
        <taxon>Eukaryota</taxon>
        <taxon>Fungi</taxon>
        <taxon>Dikarya</taxon>
        <taxon>Ascomycota</taxon>
        <taxon>Pezizomycotina</taxon>
        <taxon>Eurotiomycetes</taxon>
        <taxon>Chaetothyriomycetidae</taxon>
        <taxon>Chaetothyriales</taxon>
        <taxon>Herpotrichiellaceae</taxon>
        <taxon>Exophiala</taxon>
    </lineage>
</organism>
<feature type="compositionally biased region" description="Basic and acidic residues" evidence="1">
    <location>
        <begin position="1401"/>
        <end position="1435"/>
    </location>
</feature>
<feature type="region of interest" description="Disordered" evidence="1">
    <location>
        <begin position="596"/>
        <end position="656"/>
    </location>
</feature>
<feature type="compositionally biased region" description="Basic and acidic residues" evidence="1">
    <location>
        <begin position="495"/>
        <end position="505"/>
    </location>
</feature>
<dbReference type="InterPro" id="IPR009003">
    <property type="entry name" value="Peptidase_S1_PA"/>
</dbReference>
<feature type="compositionally biased region" description="Low complexity" evidence="1">
    <location>
        <begin position="620"/>
        <end position="630"/>
    </location>
</feature>
<feature type="compositionally biased region" description="Basic and acidic residues" evidence="1">
    <location>
        <begin position="1356"/>
        <end position="1366"/>
    </location>
</feature>
<evidence type="ECO:0000313" key="4">
    <source>
        <dbReference type="Proteomes" id="UP001345691"/>
    </source>
</evidence>
<feature type="compositionally biased region" description="Basic and acidic residues" evidence="1">
    <location>
        <begin position="635"/>
        <end position="644"/>
    </location>
</feature>